<dbReference type="PANTHER" id="PTHR24104:SF25">
    <property type="entry name" value="PROTEIN LIN-41"/>
    <property type="match status" value="1"/>
</dbReference>
<feature type="domain" description="Secretion system C-terminal sorting" evidence="3">
    <location>
        <begin position="2964"/>
        <end position="3032"/>
    </location>
</feature>
<dbReference type="GO" id="GO:0000209">
    <property type="term" value="P:protein polyubiquitination"/>
    <property type="evidence" value="ECO:0007669"/>
    <property type="project" value="TreeGrafter"/>
</dbReference>
<dbReference type="InterPro" id="IPR050952">
    <property type="entry name" value="TRIM-NHL_E3_ligases"/>
</dbReference>
<comment type="caution">
    <text evidence="4">The sequence shown here is derived from an EMBL/GenBank/DDBJ whole genome shotgun (WGS) entry which is preliminary data.</text>
</comment>
<dbReference type="GO" id="GO:0043161">
    <property type="term" value="P:proteasome-mediated ubiquitin-dependent protein catabolic process"/>
    <property type="evidence" value="ECO:0007669"/>
    <property type="project" value="TreeGrafter"/>
</dbReference>
<dbReference type="Gene3D" id="2.120.10.30">
    <property type="entry name" value="TolB, C-terminal domain"/>
    <property type="match status" value="1"/>
</dbReference>
<name>A0A9C9EKH1_UNCW3</name>
<evidence type="ECO:0000259" key="3">
    <source>
        <dbReference type="Pfam" id="PF18962"/>
    </source>
</evidence>
<sequence length="3035" mass="344030">MTQSHGDVFEALPGSPTGYGWTQDQSCHLYACYLNLWDTFLSGQNNIVFDANMDGYITGYPDGGEPFLMRIANGNAGFVRYPYGLGQVILYTGYTDYAYRFGGNFKDAAAMIRDLVTSYIVTDTIPEFYQDSLVALNATLYYPEYENNGPANRADIVTYYPNRDSLRLDQVVLSPPMLPGDTQVVSLASIDAPCSLGIYPLAFTLFNDTIAVSNEEYSNAFAVKCSIEVGNYNVGDFQLWATVESESAFYRMPIEFTINVRNNTEDTLIGNIYIGRLGGWPPQLIPEDSIKYVTLLPDTVSLFAWDTVSDNSRSYFFCLKDSTAYTTLAQFSKFIEVTFPRARAFVECDSSAYQHNDTVHYSVSFKTNYEGIDSFTIAIIYHGWNQEDTVFELRDTIKYLKDSIVTYASSLFLPQDFSPGYYSIKAETYWRGRKCAFGTAYFYLHGPRIWLTLDKDKEITGSDTAFLTVHMDPESYIWSDNNLDYYISSYKHPTEDTLLSYHIHYDTLRHNDTLSMPFALEIDSLTLDRTYYFFRYNFESFDTINGYYLFDNDIAISMLGNFWGRHWGDTLYWKINLKNTGDFATPIQLITEFEKPSGNYYDSLIVDMQLEMDTTFYYTTTVDSGTPTGYYVVTARVRFGKDYKELKRGCRVVEPTQPNIVLALDTIYYQTGDTAQVILFNTGELEGEVNLTDIGLYDIDWNYFPLDTAHFVIPGGGFAFYEFVVPEVMSGPYHLNIHGIVAVYNTIIDERFGLQIKGIEADYALMTSKEIYLPYEEVKPQLICDNGAYQLDATAYLSITPHGLYPGDTSFIPGGDDYLWPIDDWNSPGCTLSNGKVTLLGWDKFYWADWWSMRPGYGERGGEILSEDQYIKVMLDARNSGKERGDEPIKCVAMADKDGALYVALTTDLRRKIIGPYPEWTDVFELSDIASINHFVIDNDYFYIVDADSECLYKVSQNSGSVSKQWRITNPGGIGIYNGYLYVVDKTNHAVLKTDLSGDSIIVFGTDSLVEPTDLAIDSNGNIYVADVNKAKVYIFDPTGNIIGTRTNNRFSRIAVDAKGYLYGADIDNLCLAKFDETGTLLEYYFWTLPDEIAVSDTLIHMTLIHSDYYDDYITTEVVTNYGRNKGYTTTEQAWIPGLKYITDFHPYEYANAGHIDWFFKVWCPADTLLPEVWYPIDSLHLVDCEDYDNYTPVFKAEISNPSDGFCPEIERFDLSYVSRRSGDVIWSGMESLSVAPLDSVLFEQNAGVIQDTGEFILWGDIILNNQQRVPSLNPHVFYIDEALLALGITTDREIYYPGEEVIVSSYIGNNSDSTYTDIVYQLIKETNIVLDTLITTLSPQSVCTLTTTLTDSNSFMLHGQVFRTGLDTTSALAFVEMETPEISFWTVSPCTVDHQPFEVSTEIANWWSREVEIVFKTTCGSNEFFDTLMLYSSETKTIEHSFTIQNDDILWSELVQPFEMSDSFPIRFGMKLNVESDSVITSNPSVIIPYYAVNIGDYDCMFDLHLEVVDSSGLIYDSVTYTEVLPVSDTLTGEFGVTLDYGEYSFTWDALIHTSSIVLAQGSQVIKVFQPDIVTVDSIILLAECDSIGRLIFEVLVTNHSAQPFYGAIELSSNIIQEELPLDLNAFASDTIEFLCSVVPDQGYQSMTARILQNGEPMVEFTDSVYCQPMIILDSLPPMVTINIGDSARIYISTQNQGTAHGQKDMEFVFTEFIEEERVVDLNPGQQTIDTFTFYVPEDLEEKMYYASVWLDNTEYILPIYIQGYKVAVDAHLNQPYFKPGDTIILSLNISNQNERNLPGFCVGNYDEENITQDFLLSGFKRCVDISNIEFIKATADSGVYVSPVLWLDGFDSLKVIPEGTGVFNFYSRVVEADSVHYSLWYSDSILPEHAEHMQFKIQFQDTISKLERVHIRMYDSLAFRDTIIEQFAPVDIENQFSFIFDPIMNILFYGIYTETGRGLWLNTIYVFEENDTCNIVTDKQTYDMGDTVFVSVQSPYAGQFSWRVEFDPFGSLSDSLWLDSLNNEFNFVLPPELASGQYTINFDFAINGDTASIFTSSHPFNVRGYLVSVYECRLDTNQYQPDDSMFIRFKMHSSHSIDLITKLKFMQNYQPYGTISDTIAVNAGYNVIDYATVVPELNRGPAVLNYSFSKDSITLFYSSEAFMVQIPDTIPPVAQFIEIPENTYDPNVDHIVKITATDETSIDDTLYYHIGYAQYSLSHYTQSGDTLVYKIPSQPRGTNVAYYITLQDSFDNLTRLPDIDYNQFWILNPLPPSSCKIDTVSQNIRISWDCPTENIIYHSGYPSESKTDSIAVRFTPQYTPAELKNINIFIEKTVPDTTTLNINFYSVEQGMPGSKIYPSKAVKIVEEGPHWIEVPIDSIALNGEIFIAFHGDNLKFFGDADESVYRTLIKDNEWETNALFGNMLAHAEFSYEIDSLFYQVLREDTSWFTVIGDSLDSGPFIDSMVSGENTYRYLVKAHYMEPDLNGISPILTQTYDYTPPTFGDSVTIVEYEQGYYIGCEISDGIGIAVDSMVYNGLSIGHDSIVNNFYWYSIPTSGQMISYYFIVQDSAGNLARNPDTGYFYIIPHIPEGFSGHISKDTTWSTDILIKGDVWVDSGVTLTINPGVSVKFIPNFDDEHAGIDTTRAEFIIKGVMKLLGNDSMYVTFTSNSATPQKNDWYGIRFECKDSCIDVSYLRLEYAKLGLFYELNRFFKIRYDVISNCERGIVSRSNFTQISETQLINCDQGAVINDGYLNFVERCEFLGNSTGLVLNGKDQDRRFTSLPYYRLAQDTGAIGALSNDFVSEDIDSRKWQLVLVYNNMFSCNDTGVIFMDCAVSMVNKNIFTGNAMAVYITENAWPILGIRLTGMNLFQVPIDSLHCYAIYNNTTHYIFAEGNWWNSNNEDSIAAMIWDYYDDNALGIVDFKPFRETEVADICQGGTQSSSDDIIEEIGFEVPTIIHQGNIVVKYQTPTGRQATISIYDITGRLVKKVTLRGSSGVKQHSINCADLSGGLYFIWFKTNTFSEIKKVILVK</sequence>
<dbReference type="InterPro" id="IPR026444">
    <property type="entry name" value="Secre_tail"/>
</dbReference>
<dbReference type="GO" id="GO:0061630">
    <property type="term" value="F:ubiquitin protein ligase activity"/>
    <property type="evidence" value="ECO:0007669"/>
    <property type="project" value="TreeGrafter"/>
</dbReference>
<organism evidence="4 5">
    <name type="scientific">candidate division WOR-3 bacterium</name>
    <dbReference type="NCBI Taxonomy" id="2052148"/>
    <lineage>
        <taxon>Bacteria</taxon>
        <taxon>Bacteria division WOR-3</taxon>
    </lineage>
</organism>
<dbReference type="SUPFAM" id="SSF101898">
    <property type="entry name" value="NHL repeat"/>
    <property type="match status" value="1"/>
</dbReference>
<evidence type="ECO:0000313" key="4">
    <source>
        <dbReference type="EMBL" id="HEC77628.1"/>
    </source>
</evidence>
<proteinExistence type="predicted"/>
<keyword evidence="1" id="KW-0677">Repeat</keyword>
<evidence type="ECO:0000313" key="5">
    <source>
        <dbReference type="Proteomes" id="UP000885826"/>
    </source>
</evidence>
<dbReference type="PANTHER" id="PTHR24104">
    <property type="entry name" value="E3 UBIQUITIN-PROTEIN LIGASE NHLRC1-RELATED"/>
    <property type="match status" value="1"/>
</dbReference>
<evidence type="ECO:0000256" key="2">
    <source>
        <dbReference type="PROSITE-ProRule" id="PRU00504"/>
    </source>
</evidence>
<reference evidence="4" key="1">
    <citation type="journal article" date="2020" name="mSystems">
        <title>Genome- and Community-Level Interaction Insights into Carbon Utilization and Element Cycling Functions of Hydrothermarchaeota in Hydrothermal Sediment.</title>
        <authorList>
            <person name="Zhou Z."/>
            <person name="Liu Y."/>
            <person name="Xu W."/>
            <person name="Pan J."/>
            <person name="Luo Z.H."/>
            <person name="Li M."/>
        </authorList>
    </citation>
    <scope>NUCLEOTIDE SEQUENCE</scope>
    <source>
        <strain evidence="4">HyVt-388</strain>
    </source>
</reference>
<protein>
    <submittedName>
        <fullName evidence="4">T9SS type A sorting domain-containing protein</fullName>
    </submittedName>
</protein>
<accession>A0A9C9EKH1</accession>
<dbReference type="EMBL" id="DRIG01000009">
    <property type="protein sequence ID" value="HEC77628.1"/>
    <property type="molecule type" value="Genomic_DNA"/>
</dbReference>
<dbReference type="PROSITE" id="PS51125">
    <property type="entry name" value="NHL"/>
    <property type="match status" value="1"/>
</dbReference>
<evidence type="ECO:0000256" key="1">
    <source>
        <dbReference type="ARBA" id="ARBA00022737"/>
    </source>
</evidence>
<dbReference type="Proteomes" id="UP000885826">
    <property type="component" value="Unassembled WGS sequence"/>
</dbReference>
<dbReference type="InterPro" id="IPR011042">
    <property type="entry name" value="6-blade_b-propeller_TolB-like"/>
</dbReference>
<feature type="repeat" description="NHL" evidence="2">
    <location>
        <begin position="1003"/>
        <end position="1039"/>
    </location>
</feature>
<dbReference type="InterPro" id="IPR001258">
    <property type="entry name" value="NHL_repeat"/>
</dbReference>
<gene>
    <name evidence="4" type="ORF">ENI34_00615</name>
</gene>
<dbReference type="NCBIfam" id="TIGR04183">
    <property type="entry name" value="Por_Secre_tail"/>
    <property type="match status" value="1"/>
</dbReference>
<dbReference type="Pfam" id="PF18962">
    <property type="entry name" value="Por_Secre_tail"/>
    <property type="match status" value="1"/>
</dbReference>
<dbReference type="GO" id="GO:0008270">
    <property type="term" value="F:zinc ion binding"/>
    <property type="evidence" value="ECO:0007669"/>
    <property type="project" value="UniProtKB-KW"/>
</dbReference>